<keyword evidence="2" id="KW-0805">Transcription regulation</keyword>
<evidence type="ECO:0000256" key="2">
    <source>
        <dbReference type="ARBA" id="ARBA00023015"/>
    </source>
</evidence>
<dbReference type="Proteomes" id="UP000060602">
    <property type="component" value="Chromosome"/>
</dbReference>
<dbReference type="Pfam" id="PF04542">
    <property type="entry name" value="Sigma70_r2"/>
    <property type="match status" value="1"/>
</dbReference>
<feature type="domain" description="RNA polymerase sigma factor 70 region 4 type 2" evidence="6">
    <location>
        <begin position="111"/>
        <end position="163"/>
    </location>
</feature>
<dbReference type="InterPro" id="IPR014284">
    <property type="entry name" value="RNA_pol_sigma-70_dom"/>
</dbReference>
<dbReference type="InterPro" id="IPR039425">
    <property type="entry name" value="RNA_pol_sigma-70-like"/>
</dbReference>
<dbReference type="InterPro" id="IPR036388">
    <property type="entry name" value="WH-like_DNA-bd_sf"/>
</dbReference>
<evidence type="ECO:0000256" key="1">
    <source>
        <dbReference type="ARBA" id="ARBA00010641"/>
    </source>
</evidence>
<dbReference type="SUPFAM" id="SSF88659">
    <property type="entry name" value="Sigma3 and sigma4 domains of RNA polymerase sigma factors"/>
    <property type="match status" value="1"/>
</dbReference>
<dbReference type="PANTHER" id="PTHR43133">
    <property type="entry name" value="RNA POLYMERASE ECF-TYPE SIGMA FACTO"/>
    <property type="match status" value="1"/>
</dbReference>
<evidence type="ECO:0000259" key="6">
    <source>
        <dbReference type="Pfam" id="PF08281"/>
    </source>
</evidence>
<dbReference type="GO" id="GO:0016987">
    <property type="term" value="F:sigma factor activity"/>
    <property type="evidence" value="ECO:0007669"/>
    <property type="project" value="UniProtKB-KW"/>
</dbReference>
<sequence>MAASDPSPQHPLHALYQDHQGWLQGWLRKKLGCALDAADLVHDTYLRVLSRREPGEIREPRPYLATIAHGLMVNHLRRKDLERAYLETLAQLPEPLAPSPEARALALEALVEIDTMLDGLPVAARRAFLLCQLEGMTHAEIARTLRVSVGSVRLYIARALRQCLELAP</sequence>
<dbReference type="RefSeq" id="WP_035360049.1">
    <property type="nucleotide sequence ID" value="NZ_CP014060.2"/>
</dbReference>
<dbReference type="NCBIfam" id="TIGR02937">
    <property type="entry name" value="sigma70-ECF"/>
    <property type="match status" value="1"/>
</dbReference>
<name>A0A0X8NYV7_ALCXX</name>
<dbReference type="Gene3D" id="1.10.10.10">
    <property type="entry name" value="Winged helix-like DNA-binding domain superfamily/Winged helix DNA-binding domain"/>
    <property type="match status" value="1"/>
</dbReference>
<keyword evidence="3" id="KW-0731">Sigma factor</keyword>
<feature type="domain" description="RNA polymerase sigma-70 region 2" evidence="5">
    <location>
        <begin position="15"/>
        <end position="80"/>
    </location>
</feature>
<dbReference type="InterPro" id="IPR013249">
    <property type="entry name" value="RNA_pol_sigma70_r4_t2"/>
</dbReference>
<dbReference type="SUPFAM" id="SSF88946">
    <property type="entry name" value="Sigma2 domain of RNA polymerase sigma factors"/>
    <property type="match status" value="1"/>
</dbReference>
<dbReference type="InterPro" id="IPR013324">
    <property type="entry name" value="RNA_pol_sigma_r3/r4-like"/>
</dbReference>
<proteinExistence type="inferred from homology"/>
<dbReference type="InterPro" id="IPR013325">
    <property type="entry name" value="RNA_pol_sigma_r2"/>
</dbReference>
<dbReference type="GO" id="GO:0003677">
    <property type="term" value="F:DNA binding"/>
    <property type="evidence" value="ECO:0007669"/>
    <property type="project" value="InterPro"/>
</dbReference>
<dbReference type="NCBIfam" id="NF009180">
    <property type="entry name" value="PRK12528.1"/>
    <property type="match status" value="1"/>
</dbReference>
<dbReference type="GO" id="GO:0006352">
    <property type="term" value="P:DNA-templated transcription initiation"/>
    <property type="evidence" value="ECO:0007669"/>
    <property type="project" value="InterPro"/>
</dbReference>
<evidence type="ECO:0000313" key="8">
    <source>
        <dbReference type="Proteomes" id="UP000060602"/>
    </source>
</evidence>
<accession>A0A0X8NYV7</accession>
<dbReference type="Gene3D" id="1.10.1740.10">
    <property type="match status" value="1"/>
</dbReference>
<reference evidence="8" key="1">
    <citation type="submission" date="2015-12" db="EMBL/GenBank/DDBJ databases">
        <title>FDA dAtabase for Regulatory Grade micrObial Sequences (FDA-ARGOS): Supporting development and validation of Infectious Disease Dx tests.</title>
        <authorList>
            <person name="Case J."/>
            <person name="Tallon L."/>
            <person name="Sadzewicz L."/>
            <person name="Sengamalay N."/>
            <person name="Ott S."/>
            <person name="Godinez A."/>
            <person name="Nagaraj S."/>
            <person name="Nadendla S."/>
            <person name="Sichtig H."/>
        </authorList>
    </citation>
    <scope>NUCLEOTIDE SEQUENCE [LARGE SCALE GENOMIC DNA]</scope>
    <source>
        <strain evidence="8">FDAARGOS_147</strain>
    </source>
</reference>
<dbReference type="NCBIfam" id="NF007232">
    <property type="entry name" value="PRK09651.1"/>
    <property type="match status" value="1"/>
</dbReference>
<comment type="similarity">
    <text evidence="1">Belongs to the sigma-70 factor family. ECF subfamily.</text>
</comment>
<evidence type="ECO:0000259" key="5">
    <source>
        <dbReference type="Pfam" id="PF04542"/>
    </source>
</evidence>
<keyword evidence="4" id="KW-0804">Transcription</keyword>
<dbReference type="PANTHER" id="PTHR43133:SF63">
    <property type="entry name" value="RNA POLYMERASE SIGMA FACTOR FECI-RELATED"/>
    <property type="match status" value="1"/>
</dbReference>
<dbReference type="InterPro" id="IPR007627">
    <property type="entry name" value="RNA_pol_sigma70_r2"/>
</dbReference>
<organism evidence="7 8">
    <name type="scientific">Alcaligenes xylosoxydans xylosoxydans</name>
    <name type="common">Achromobacter xylosoxidans</name>
    <dbReference type="NCBI Taxonomy" id="85698"/>
    <lineage>
        <taxon>Bacteria</taxon>
        <taxon>Pseudomonadati</taxon>
        <taxon>Pseudomonadota</taxon>
        <taxon>Betaproteobacteria</taxon>
        <taxon>Burkholderiales</taxon>
        <taxon>Alcaligenaceae</taxon>
        <taxon>Achromobacter</taxon>
    </lineage>
</organism>
<dbReference type="EMBL" id="CP014060">
    <property type="protein sequence ID" value="AMG36823.1"/>
    <property type="molecule type" value="Genomic_DNA"/>
</dbReference>
<dbReference type="FunFam" id="1.10.1740.10:FF:000009">
    <property type="entry name" value="RNA polymerase sigma factor"/>
    <property type="match status" value="1"/>
</dbReference>
<evidence type="ECO:0000256" key="4">
    <source>
        <dbReference type="ARBA" id="ARBA00023163"/>
    </source>
</evidence>
<dbReference type="Pfam" id="PF08281">
    <property type="entry name" value="Sigma70_r4_2"/>
    <property type="match status" value="1"/>
</dbReference>
<protein>
    <submittedName>
        <fullName evidence="7">RNA polymerase subunit sigma</fullName>
    </submittedName>
</protein>
<evidence type="ECO:0000313" key="7">
    <source>
        <dbReference type="EMBL" id="AMG36823.1"/>
    </source>
</evidence>
<gene>
    <name evidence="7" type="ORF">AL504_12785</name>
</gene>
<dbReference type="AlphaFoldDB" id="A0A0X8NYV7"/>
<evidence type="ECO:0000256" key="3">
    <source>
        <dbReference type="ARBA" id="ARBA00023082"/>
    </source>
</evidence>